<dbReference type="EMBL" id="AC105379">
    <property type="protein sequence ID" value="AAX80247.1"/>
    <property type="molecule type" value="Genomic_DNA"/>
</dbReference>
<dbReference type="AlphaFoldDB" id="Q57ZE3"/>
<reference evidence="3" key="5">
    <citation type="submission" date="2005-04" db="EMBL/GenBank/DDBJ databases">
        <title>Sequencing, closure, and annotation of Trypanosoma brucei chromosomes 2 through 8.</title>
        <authorList>
            <person name="Ghedin E."/>
            <person name="Blandin G."/>
            <person name="Bartholomeu D."/>
            <person name="Caler E."/>
            <person name="Haas B."/>
            <person name="Hannick L."/>
            <person name="Shallom J."/>
            <person name="Hou L."/>
            <person name="Djikeng A."/>
            <person name="Feldblyum T."/>
            <person name="Hostetler J."/>
            <person name="Johnson J."/>
            <person name="Jones K."/>
            <person name="Koo H.L."/>
            <person name="Larkin C."/>
            <person name="Pai G."/>
            <person name="Peterson J."/>
            <person name="Khalak H.G."/>
            <person name="Salzberg S."/>
            <person name="Simpson A.J."/>
            <person name="Tallon L."/>
            <person name="Van Aken S."/>
            <person name="Wanless D."/>
            <person name="White O."/>
            <person name="Wortman J."/>
            <person name="Fraser C.M."/>
            <person name="El-Sayed N.M.A."/>
        </authorList>
    </citation>
    <scope>NUCLEOTIDE SEQUENCE</scope>
    <source>
        <strain evidence="3">927/4 GUTat10.1</strain>
    </source>
</reference>
<evidence type="ECO:0000256" key="1">
    <source>
        <dbReference type="SAM" id="MobiDB-lite"/>
    </source>
</evidence>
<reference evidence="2" key="4">
    <citation type="submission" date="2005-04" db="EMBL/GenBank/DDBJ databases">
        <title>.</title>
        <authorList>
            <person name="Ghedin E."/>
            <person name="Blandin G."/>
            <person name="Bartholomeu D."/>
            <person name="Caler E."/>
            <person name="Haas B."/>
            <person name="Hannick L."/>
            <person name="Shallom J."/>
            <person name="Hou L."/>
            <person name="Djikeng A."/>
            <person name="Feldblyum T."/>
            <person name="Hostetler J."/>
            <person name="Johnson J."/>
            <person name="Jones K."/>
            <person name="Koo H.L."/>
            <person name="Larkin C."/>
            <person name="Pai G."/>
            <person name="Peterson J."/>
            <person name="Khalak H.G."/>
            <person name="Salzberg S."/>
            <person name="Simpson A.J."/>
            <person name="Tallon L."/>
            <person name="Van Aken S."/>
            <person name="Wanless D."/>
            <person name="White O."/>
            <person name="Wortman J."/>
            <person name="Fraser C.M."/>
            <person name="El-Sayed N.M.A."/>
        </authorList>
    </citation>
    <scope>NUCLEOTIDE SEQUENCE</scope>
    <source>
        <strain evidence="2">GUTat10.1</strain>
    </source>
</reference>
<dbReference type="KEGG" id="tbr:Tb927.3.1680"/>
<dbReference type="InParanoid" id="Q57ZE3"/>
<dbReference type="GO" id="GO:0005737">
    <property type="term" value="C:cytoplasm"/>
    <property type="evidence" value="ECO:0006056"/>
    <property type="project" value="Others"/>
</dbReference>
<evidence type="ECO:0000313" key="2">
    <source>
        <dbReference type="EMBL" id="AAX80247.1"/>
    </source>
</evidence>
<keyword evidence="4" id="KW-1185">Reference proteome</keyword>
<dbReference type="Gene3D" id="3.40.140.10">
    <property type="entry name" value="Cytidine Deaminase, domain 2"/>
    <property type="match status" value="1"/>
</dbReference>
<evidence type="ECO:0000313" key="4">
    <source>
        <dbReference type="Proteomes" id="UP000008524"/>
    </source>
</evidence>
<dbReference type="EMBL" id="CP000066">
    <property type="protein sequence ID" value="AAZ10203.1"/>
    <property type="molecule type" value="Genomic_DNA"/>
</dbReference>
<accession>D6XD76</accession>
<dbReference type="Proteomes" id="UP000008524">
    <property type="component" value="Chromosome 3"/>
</dbReference>
<dbReference type="eggNOG" id="ENOG502S4HP">
    <property type="taxonomic scope" value="Eukaryota"/>
</dbReference>
<accession>Q57ZE3</accession>
<dbReference type="OMA" id="DVMINHI"/>
<gene>
    <name evidence="3" type="primary">Tb03.30P12.280</name>
    <name evidence="2" type="ORF">Tb927.3.1680</name>
</gene>
<organism evidence="2 4">
    <name type="scientific">Trypanosoma brucei brucei (strain 927/4 GUTat10.1)</name>
    <dbReference type="NCBI Taxonomy" id="185431"/>
    <lineage>
        <taxon>Eukaryota</taxon>
        <taxon>Discoba</taxon>
        <taxon>Euglenozoa</taxon>
        <taxon>Kinetoplastea</taxon>
        <taxon>Metakinetoplastina</taxon>
        <taxon>Trypanosomatida</taxon>
        <taxon>Trypanosomatidae</taxon>
        <taxon>Trypanosoma</taxon>
    </lineage>
</organism>
<protein>
    <recommendedName>
        <fullName evidence="5">JAB1/MPN/MOV34 metalloenzyme domain-containing protein</fullName>
    </recommendedName>
</protein>
<proteinExistence type="predicted"/>
<evidence type="ECO:0000313" key="3">
    <source>
        <dbReference type="EMBL" id="AAZ10203.1"/>
    </source>
</evidence>
<sequence length="318" mass="35191">MRNSAGYLFGSYSDGQITVTDYIPCTHEFEGDKFPQWCLDEFKARVDVKKHYNSGVAVIGWYVAGAPEPGGEAVFKRWCEAPGVIFARGGLKSQALMLLARMPCDGDMTLKWEAYITNNSIQEEVHVCERKAQKLNVTIAAESPSMNVLLAEIASKALYGGGTPHATSRITSLDLVARGAEMMELEGNSGNNKRDNNRRDGDRPVEEALMRVQNGMMQDISNAESALAGGNNNKEGNLDSAAIVESYKRILEEKGKQGERGDFITESYTDALAIKYQMFVLRRVLNDIERNNNPESRERPHHGGGIQGNRPNRGNNTR</sequence>
<dbReference type="GO" id="GO:0005852">
    <property type="term" value="C:eukaryotic translation initiation factor 3 complex"/>
    <property type="evidence" value="ECO:0000266"/>
    <property type="project" value="GeneDB"/>
</dbReference>
<evidence type="ECO:0008006" key="5">
    <source>
        <dbReference type="Google" id="ProtNLM"/>
    </source>
</evidence>
<name>Q57ZE3_TRYB2</name>
<dbReference type="STRING" id="185431.Q57ZE3"/>
<dbReference type="PaxDb" id="5691-AAZ10203"/>
<dbReference type="GeneID" id="3656104"/>
<reference evidence="3" key="2">
    <citation type="journal article" date="2005" name="Science">
        <title>Comparative genomics of trypanosomatid parasitic protozoa.</title>
        <authorList>
            <person name="El-Sayed N.M."/>
            <person name="Myler P.J."/>
            <person name="Blandin G."/>
            <person name="Berriman M."/>
            <person name="Crabtree J."/>
            <person name="Aggarwal G."/>
            <person name="Caler E."/>
            <person name="Renauld H."/>
            <person name="Worthey E.A."/>
            <person name="Hertz-Fowler C."/>
            <person name="Ghedin E."/>
            <person name="Peacock C."/>
            <person name="Bartholomeu D.C."/>
            <person name="Haas B.J."/>
            <person name="Tran A.N."/>
            <person name="Wortman J.R."/>
            <person name="Alsmark U.C."/>
            <person name="Angiuoli S."/>
            <person name="Anupama A."/>
            <person name="Badger J."/>
            <person name="Bringaud F."/>
            <person name="Cadag E."/>
            <person name="Carlton J.M."/>
            <person name="Cerqueira G.C."/>
            <person name="Creasy T."/>
            <person name="Delcher A.L."/>
            <person name="Djikeng A."/>
            <person name="Embley T.M."/>
            <person name="Hauser C."/>
            <person name="Ivens A.C."/>
            <person name="Kummerfeld S.K."/>
            <person name="Pereira-Leal J.B."/>
            <person name="Nilsson D."/>
            <person name="Peterson J."/>
            <person name="Salzberg S.L."/>
            <person name="Shallom J."/>
            <person name="Silva J.C."/>
            <person name="Sundaram J."/>
            <person name="Westenberger S."/>
            <person name="White O."/>
            <person name="Melville S.E."/>
            <person name="Donelson J.E."/>
            <person name="Andersson B."/>
            <person name="Stuart K.D."/>
            <person name="Hall N."/>
        </authorList>
    </citation>
    <scope>NUCLEOTIDE SEQUENCE</scope>
    <source>
        <strain evidence="3">927/4 GUTat10.1</strain>
    </source>
</reference>
<reference evidence="3 4" key="3">
    <citation type="journal article" date="2005" name="Science">
        <title>The genome of the African trypanosome Trypanosoma brucei.</title>
        <authorList>
            <person name="Berriman M."/>
            <person name="Ghedin E."/>
            <person name="Hertz-Fowler C."/>
            <person name="Blandin G."/>
            <person name="Renauld H."/>
            <person name="Bartholomeu D.C."/>
            <person name="Lennard N.J."/>
            <person name="Caler E."/>
            <person name="Hamlin N.E."/>
            <person name="Haas B."/>
            <person name="Bohme U."/>
            <person name="Hannick L."/>
            <person name="Aslett M.A."/>
            <person name="Shallom J."/>
            <person name="Marcello L."/>
            <person name="Hou L."/>
            <person name="Wickstead B."/>
            <person name="Alsmark U.C."/>
            <person name="Arrowsmith C."/>
            <person name="Atkin R.J."/>
            <person name="Barron A.J."/>
            <person name="Bringaud F."/>
            <person name="Brooks K."/>
            <person name="Carrington M."/>
            <person name="Cherevach I."/>
            <person name="Chillingworth T.J."/>
            <person name="Churcher C."/>
            <person name="Clark L.N."/>
            <person name="Corton C.H."/>
            <person name="Cronin A."/>
            <person name="Davies R.M."/>
            <person name="Doggett J."/>
            <person name="Djikeng A."/>
            <person name="Feldblyum T."/>
            <person name="Field M.C."/>
            <person name="Fraser A."/>
            <person name="Goodhead I."/>
            <person name="Hance Z."/>
            <person name="Harper D."/>
            <person name="Harris B.R."/>
            <person name="Hauser H."/>
            <person name="Hostetler J."/>
            <person name="Ivens A."/>
            <person name="Jagels K."/>
            <person name="Johnson D."/>
            <person name="Johnson J."/>
            <person name="Jones K."/>
            <person name="Kerhornou A.X."/>
            <person name="Koo H."/>
            <person name="Larke N."/>
            <person name="Landfear S."/>
            <person name="Larkin C."/>
            <person name="Leech V."/>
            <person name="Line A."/>
            <person name="Lord A."/>
            <person name="Macleod A."/>
            <person name="Mooney P.J."/>
            <person name="Moule S."/>
            <person name="Martin D.M."/>
            <person name="Morgan G.W."/>
            <person name="Mungall K."/>
            <person name="Norbertczak H."/>
            <person name="Ormond D."/>
            <person name="Pai G."/>
            <person name="Peacock C.S."/>
            <person name="Peterson J."/>
            <person name="Quail M.A."/>
            <person name="Rabbinowitsch E."/>
            <person name="Rajandream M.A."/>
            <person name="Reitter C."/>
            <person name="Salzberg S.L."/>
            <person name="Sanders M."/>
            <person name="Schobel S."/>
            <person name="Sharp S."/>
            <person name="Simmonds M."/>
            <person name="Simpson A.J."/>
            <person name="Tallon L."/>
            <person name="Turner C.M."/>
            <person name="Tait A."/>
            <person name="Tivey A.R."/>
            <person name="Van Aken S."/>
            <person name="Walker D."/>
            <person name="Wanless D."/>
            <person name="Wang S."/>
            <person name="White B."/>
            <person name="White O."/>
            <person name="Whitehead S."/>
            <person name="Woodward J."/>
            <person name="Wortman J."/>
            <person name="Adams M.D."/>
            <person name="Embley T.M."/>
            <person name="Gull K."/>
            <person name="Ullu E."/>
            <person name="Barry J.D."/>
            <person name="Fairlamb A.H."/>
            <person name="Opperdoes F."/>
            <person name="Barrell B.G."/>
            <person name="Donelson J.E."/>
            <person name="Hall N."/>
            <person name="Fraser C.M."/>
            <person name="Melville S.E."/>
            <person name="El-Sayed N.M."/>
        </authorList>
    </citation>
    <scope>NUCLEOTIDE SEQUENCE [LARGE SCALE GENOMIC DNA]</scope>
    <source>
        <strain evidence="3 4">927/4 GUTat10.1</strain>
    </source>
</reference>
<feature type="region of interest" description="Disordered" evidence="1">
    <location>
        <begin position="291"/>
        <end position="318"/>
    </location>
</feature>
<dbReference type="RefSeq" id="XP_843762.1">
    <property type="nucleotide sequence ID" value="XM_838669.1"/>
</dbReference>
<reference evidence="2" key="1">
    <citation type="submission" date="2002-05" db="EMBL/GenBank/DDBJ databases">
        <authorList>
            <person name="El-Sayed N.M."/>
            <person name="Khalak H."/>
            <person name="Adams M.D."/>
        </authorList>
    </citation>
    <scope>NUCLEOTIDE SEQUENCE</scope>
    <source>
        <strain evidence="2">GUTat10.1</strain>
    </source>
</reference>
<feature type="compositionally biased region" description="Polar residues" evidence="1">
    <location>
        <begin position="309"/>
        <end position="318"/>
    </location>
</feature>
<dbReference type="OrthoDB" id="269301at2759"/>